<dbReference type="AlphaFoldDB" id="A0A834IFP8"/>
<reference evidence="3" key="1">
    <citation type="submission" date="2020-08" db="EMBL/GenBank/DDBJ databases">
        <title>Genome sequencing and assembly of the red palm weevil Rhynchophorus ferrugineus.</title>
        <authorList>
            <person name="Dias G.B."/>
            <person name="Bergman C.M."/>
            <person name="Manee M."/>
        </authorList>
    </citation>
    <scope>NUCLEOTIDE SEQUENCE</scope>
    <source>
        <strain evidence="3">AA-2017</strain>
        <tissue evidence="3">Whole larva</tissue>
    </source>
</reference>
<dbReference type="InterPro" id="IPR016186">
    <property type="entry name" value="C-type_lectin-like/link_sf"/>
</dbReference>
<dbReference type="OrthoDB" id="7962197at2759"/>
<gene>
    <name evidence="3" type="ORF">GWI33_014121</name>
</gene>
<dbReference type="Gene3D" id="3.10.100.10">
    <property type="entry name" value="Mannose-Binding Protein A, subunit A"/>
    <property type="match status" value="1"/>
</dbReference>
<dbReference type="Pfam" id="PF00059">
    <property type="entry name" value="Lectin_C"/>
    <property type="match status" value="1"/>
</dbReference>
<comment type="caution">
    <text evidence="3">The sequence shown here is derived from an EMBL/GenBank/DDBJ whole genome shotgun (WGS) entry which is preliminary data.</text>
</comment>
<dbReference type="InterPro" id="IPR001304">
    <property type="entry name" value="C-type_lectin-like"/>
</dbReference>
<evidence type="ECO:0000313" key="4">
    <source>
        <dbReference type="Proteomes" id="UP000625711"/>
    </source>
</evidence>
<keyword evidence="1" id="KW-1015">Disulfide bond</keyword>
<sequence length="152" mass="17753">MINSVVYVAVGLIVLTTVRIVFGCDFADKYVISNQRVTFHDAYVRCRQHGFDPVEILSEHDEKEIEAVLKNETNYGWQNAFWIFATNLGDKKNYYWLDSGKPLFYSKFAAGQPSNVEQENCLEIWKTSSEIFEWNDAPCDTKLRFICKYRQL</sequence>
<dbReference type="PROSITE" id="PS00615">
    <property type="entry name" value="C_TYPE_LECTIN_1"/>
    <property type="match status" value="1"/>
</dbReference>
<evidence type="ECO:0000313" key="3">
    <source>
        <dbReference type="EMBL" id="KAF7273147.1"/>
    </source>
</evidence>
<evidence type="ECO:0000256" key="1">
    <source>
        <dbReference type="ARBA" id="ARBA00023157"/>
    </source>
</evidence>
<dbReference type="InterPro" id="IPR016187">
    <property type="entry name" value="CTDL_fold"/>
</dbReference>
<proteinExistence type="predicted"/>
<dbReference type="CDD" id="cd00037">
    <property type="entry name" value="CLECT"/>
    <property type="match status" value="1"/>
</dbReference>
<protein>
    <recommendedName>
        <fullName evidence="2">C-type lectin domain-containing protein</fullName>
    </recommendedName>
</protein>
<dbReference type="InterPro" id="IPR050111">
    <property type="entry name" value="C-type_lectin/snaclec_domain"/>
</dbReference>
<name>A0A834IFP8_RHYFE</name>
<dbReference type="InterPro" id="IPR018378">
    <property type="entry name" value="C-type_lectin_CS"/>
</dbReference>
<accession>A0A834IFP8</accession>
<keyword evidence="4" id="KW-1185">Reference proteome</keyword>
<dbReference type="Proteomes" id="UP000625711">
    <property type="component" value="Unassembled WGS sequence"/>
</dbReference>
<dbReference type="PROSITE" id="PS50041">
    <property type="entry name" value="C_TYPE_LECTIN_2"/>
    <property type="match status" value="1"/>
</dbReference>
<dbReference type="PANTHER" id="PTHR22803">
    <property type="entry name" value="MANNOSE, PHOSPHOLIPASE, LECTIN RECEPTOR RELATED"/>
    <property type="match status" value="1"/>
</dbReference>
<evidence type="ECO:0000259" key="2">
    <source>
        <dbReference type="PROSITE" id="PS50041"/>
    </source>
</evidence>
<feature type="domain" description="C-type lectin" evidence="2">
    <location>
        <begin position="30"/>
        <end position="148"/>
    </location>
</feature>
<dbReference type="EMBL" id="JAACXV010013548">
    <property type="protein sequence ID" value="KAF7273147.1"/>
    <property type="molecule type" value="Genomic_DNA"/>
</dbReference>
<dbReference type="SUPFAM" id="SSF56436">
    <property type="entry name" value="C-type lectin-like"/>
    <property type="match status" value="1"/>
</dbReference>
<dbReference type="SMART" id="SM00034">
    <property type="entry name" value="CLECT"/>
    <property type="match status" value="1"/>
</dbReference>
<organism evidence="3 4">
    <name type="scientific">Rhynchophorus ferrugineus</name>
    <name type="common">Red palm weevil</name>
    <name type="synonym">Curculio ferrugineus</name>
    <dbReference type="NCBI Taxonomy" id="354439"/>
    <lineage>
        <taxon>Eukaryota</taxon>
        <taxon>Metazoa</taxon>
        <taxon>Ecdysozoa</taxon>
        <taxon>Arthropoda</taxon>
        <taxon>Hexapoda</taxon>
        <taxon>Insecta</taxon>
        <taxon>Pterygota</taxon>
        <taxon>Neoptera</taxon>
        <taxon>Endopterygota</taxon>
        <taxon>Coleoptera</taxon>
        <taxon>Polyphaga</taxon>
        <taxon>Cucujiformia</taxon>
        <taxon>Curculionidae</taxon>
        <taxon>Dryophthorinae</taxon>
        <taxon>Rhynchophorus</taxon>
    </lineage>
</organism>